<keyword evidence="4" id="KW-1185">Reference proteome</keyword>
<reference evidence="3 4" key="1">
    <citation type="submission" date="2019-12" db="EMBL/GenBank/DDBJ databases">
        <authorList>
            <person name="Lee S.D."/>
        </authorList>
    </citation>
    <scope>NUCLEOTIDE SEQUENCE [LARGE SCALE GENOMIC DNA]</scope>
    <source>
        <strain evidence="3 4">SAP-6</strain>
    </source>
</reference>
<dbReference type="Pfam" id="PF06032">
    <property type="entry name" value="S-Me-THD_N"/>
    <property type="match status" value="1"/>
</dbReference>
<accession>A0A845SZ02</accession>
<feature type="domain" description="S-Me-THD-like C-terminal" evidence="2">
    <location>
        <begin position="169"/>
        <end position="356"/>
    </location>
</feature>
<evidence type="ECO:0000259" key="1">
    <source>
        <dbReference type="Pfam" id="PF06032"/>
    </source>
</evidence>
<feature type="domain" description="S-Me-THD N-terminal" evidence="1">
    <location>
        <begin position="8"/>
        <end position="163"/>
    </location>
</feature>
<evidence type="ECO:0000259" key="2">
    <source>
        <dbReference type="Pfam" id="PF20906"/>
    </source>
</evidence>
<dbReference type="EMBL" id="WUBS01000029">
    <property type="protein sequence ID" value="NDL66025.1"/>
    <property type="molecule type" value="Genomic_DNA"/>
</dbReference>
<organism evidence="3 4">
    <name type="scientific">Acerihabitans arboris</name>
    <dbReference type="NCBI Taxonomy" id="2691583"/>
    <lineage>
        <taxon>Bacteria</taxon>
        <taxon>Pseudomonadati</taxon>
        <taxon>Pseudomonadota</taxon>
        <taxon>Gammaproteobacteria</taxon>
        <taxon>Enterobacterales</taxon>
        <taxon>Pectobacteriaceae</taxon>
        <taxon>Acerihabitans</taxon>
    </lineage>
</organism>
<dbReference type="InterPro" id="IPR027479">
    <property type="entry name" value="S-Me-THD_N_sf"/>
</dbReference>
<sequence length="363" mass="39113">MKRLTLRDIEAIEVGAAILGTGGGGNPYYGKLQLFEQMKKGGVVDVISLDELDDDAWVVSLGGIGAPAVSVEKIYQGEELCRAVQALERETGRKVDALISSEIGGANSMKPMLTASQLGLPIVDGDGMGRAFPEMQMTTFSIYGHQSAPSAMSDSHGNTVVFTHLIGEIWLERLARACVVQMGGTAGIAEAPMAGVFVKRFAVPGTITQAMTLGYAVKDANRDNRDPIAEICRRESGSVLFEGKIVDLERFMVAGFTRGKLQVEGVNGFSGDHATVDIQNENLIFRYNSEVRCSVPDLIVILDLETGHAITTEVLRYGQKISVLGLPCHPLLRTETALRVIGPQAFGYPEVVYRPLAEHPAHP</sequence>
<name>A0A845SZ02_9GAMM</name>
<dbReference type="Gene3D" id="3.40.1610.10">
    <property type="entry name" value="CV3147-like domain"/>
    <property type="match status" value="1"/>
</dbReference>
<dbReference type="SUPFAM" id="SSF160991">
    <property type="entry name" value="CV3147-like"/>
    <property type="match status" value="1"/>
</dbReference>
<reference evidence="3 4" key="2">
    <citation type="submission" date="2020-02" db="EMBL/GenBank/DDBJ databases">
        <title>The new genus of Enterobacteriales.</title>
        <authorList>
            <person name="Kim I.S."/>
        </authorList>
    </citation>
    <scope>NUCLEOTIDE SEQUENCE [LARGE SCALE GENOMIC DNA]</scope>
    <source>
        <strain evidence="3 4">SAP-6</strain>
    </source>
</reference>
<comment type="caution">
    <text evidence="3">The sequence shown here is derived from an EMBL/GenBank/DDBJ whole genome shotgun (WGS) entry which is preliminary data.</text>
</comment>
<dbReference type="Gene3D" id="2.40.390.10">
    <property type="entry name" value="CV3147-like"/>
    <property type="match status" value="1"/>
</dbReference>
<dbReference type="AlphaFoldDB" id="A0A845SZ02"/>
<gene>
    <name evidence="3" type="ORF">GRH90_25195</name>
</gene>
<evidence type="ECO:0000313" key="3">
    <source>
        <dbReference type="EMBL" id="NDL66025.1"/>
    </source>
</evidence>
<evidence type="ECO:0000313" key="4">
    <source>
        <dbReference type="Proteomes" id="UP000461443"/>
    </source>
</evidence>
<proteinExistence type="predicted"/>
<dbReference type="Proteomes" id="UP000461443">
    <property type="component" value="Unassembled WGS sequence"/>
</dbReference>
<dbReference type="InterPro" id="IPR024071">
    <property type="entry name" value="S-Me-THD_C_sf"/>
</dbReference>
<protein>
    <submittedName>
        <fullName evidence="3">DUF917 family protein</fullName>
    </submittedName>
</protein>
<dbReference type="RefSeq" id="WP_162368729.1">
    <property type="nucleotide sequence ID" value="NZ_WUBS01000029.1"/>
</dbReference>
<dbReference type="InterPro" id="IPR010318">
    <property type="entry name" value="S-Me-THD_N"/>
</dbReference>
<dbReference type="Pfam" id="PF20906">
    <property type="entry name" value="S-Me-THD_C"/>
    <property type="match status" value="1"/>
</dbReference>
<dbReference type="InterPro" id="IPR048350">
    <property type="entry name" value="S-Me-THD-like_C"/>
</dbReference>